<dbReference type="EMBL" id="SMSE01000001">
    <property type="protein sequence ID" value="TDG15776.1"/>
    <property type="molecule type" value="Genomic_DNA"/>
</dbReference>
<sequence>MNPVQLDDHLLLQFAAEKPEEMAALLTSHELPELAALIESLPLATAAGLMACLSSWQLTGLLRTLDPALVGRLLLIAQGNDAITLASHLQESRYSVVLATVPPRQRRPLYELLEFPTHSVASLVTKEFIRVSETTICGDFCEQLSANTDTTPRTVLVVDDEGKYLGILSLQAVIARKNRPLRVGDIADSVEALNGFTNVRTALSARQWMQYSELPVVDGRHRVIGVVSRATVTRVAGDTDTVSFNLEQVFSELANAYLDVCARMLESILGKQK</sequence>
<evidence type="ECO:0000259" key="2">
    <source>
        <dbReference type="PROSITE" id="PS51371"/>
    </source>
</evidence>
<dbReference type="PANTHER" id="PTHR43773:SF1">
    <property type="entry name" value="MAGNESIUM TRANSPORTER MGTE"/>
    <property type="match status" value="1"/>
</dbReference>
<dbReference type="SUPFAM" id="SSF158791">
    <property type="entry name" value="MgtE N-terminal domain-like"/>
    <property type="match status" value="1"/>
</dbReference>
<name>A0A4R5LWC7_9GAMM</name>
<dbReference type="Gene3D" id="3.10.580.10">
    <property type="entry name" value="CBS-domain"/>
    <property type="match status" value="1"/>
</dbReference>
<dbReference type="Pfam" id="PF03448">
    <property type="entry name" value="MgtE_N"/>
    <property type="match status" value="1"/>
</dbReference>
<dbReference type="RefSeq" id="WP_133210559.1">
    <property type="nucleotide sequence ID" value="NZ_SMSE01000001.1"/>
</dbReference>
<dbReference type="AlphaFoldDB" id="A0A4R5LWC7"/>
<proteinExistence type="predicted"/>
<gene>
    <name evidence="3" type="ORF">E2F43_06000</name>
</gene>
<dbReference type="Proteomes" id="UP000295554">
    <property type="component" value="Unassembled WGS sequence"/>
</dbReference>
<dbReference type="PROSITE" id="PS51371">
    <property type="entry name" value="CBS"/>
    <property type="match status" value="1"/>
</dbReference>
<dbReference type="InterPro" id="IPR000644">
    <property type="entry name" value="CBS_dom"/>
</dbReference>
<reference evidence="3 4" key="1">
    <citation type="submission" date="2019-03" db="EMBL/GenBank/DDBJ databases">
        <title>Seongchinamella monodicae gen. nov., sp. nov., a novel member of the Gammaproteobacteria isolated from a tidal mudflat of beach.</title>
        <authorList>
            <person name="Yang H.G."/>
            <person name="Kang J.W."/>
            <person name="Lee S.D."/>
        </authorList>
    </citation>
    <scope>NUCLEOTIDE SEQUENCE [LARGE SCALE GENOMIC DNA]</scope>
    <source>
        <strain evidence="3 4">GH4-78</strain>
    </source>
</reference>
<evidence type="ECO:0000256" key="1">
    <source>
        <dbReference type="PROSITE-ProRule" id="PRU00703"/>
    </source>
</evidence>
<dbReference type="InterPro" id="IPR006668">
    <property type="entry name" value="Mg_transptr_MgtE_intracell_dom"/>
</dbReference>
<protein>
    <submittedName>
        <fullName evidence="3">CBS domain-containing protein</fullName>
    </submittedName>
</protein>
<evidence type="ECO:0000313" key="3">
    <source>
        <dbReference type="EMBL" id="TDG15776.1"/>
    </source>
</evidence>
<accession>A0A4R5LWC7</accession>
<comment type="caution">
    <text evidence="3">The sequence shown here is derived from an EMBL/GenBank/DDBJ whole genome shotgun (WGS) entry which is preliminary data.</text>
</comment>
<dbReference type="InterPro" id="IPR006669">
    <property type="entry name" value="MgtE_transporter"/>
</dbReference>
<dbReference type="Pfam" id="PF00571">
    <property type="entry name" value="CBS"/>
    <property type="match status" value="2"/>
</dbReference>
<dbReference type="CDD" id="cd02205">
    <property type="entry name" value="CBS_pair_SF"/>
    <property type="match status" value="1"/>
</dbReference>
<dbReference type="PANTHER" id="PTHR43773">
    <property type="entry name" value="MAGNESIUM TRANSPORTER MGTE"/>
    <property type="match status" value="1"/>
</dbReference>
<feature type="domain" description="CBS" evidence="2">
    <location>
        <begin position="124"/>
        <end position="183"/>
    </location>
</feature>
<evidence type="ECO:0000313" key="4">
    <source>
        <dbReference type="Proteomes" id="UP000295554"/>
    </source>
</evidence>
<keyword evidence="4" id="KW-1185">Reference proteome</keyword>
<dbReference type="InterPro" id="IPR046342">
    <property type="entry name" value="CBS_dom_sf"/>
</dbReference>
<dbReference type="GO" id="GO:0016020">
    <property type="term" value="C:membrane"/>
    <property type="evidence" value="ECO:0007669"/>
    <property type="project" value="InterPro"/>
</dbReference>
<keyword evidence="1" id="KW-0129">CBS domain</keyword>
<dbReference type="OrthoDB" id="5725793at2"/>
<organism evidence="3 4">
    <name type="scientific">Seongchinamella unica</name>
    <dbReference type="NCBI Taxonomy" id="2547392"/>
    <lineage>
        <taxon>Bacteria</taxon>
        <taxon>Pseudomonadati</taxon>
        <taxon>Pseudomonadota</taxon>
        <taxon>Gammaproteobacteria</taxon>
        <taxon>Cellvibrionales</taxon>
        <taxon>Halieaceae</taxon>
        <taxon>Seongchinamella</taxon>
    </lineage>
</organism>
<dbReference type="GO" id="GO:0015095">
    <property type="term" value="F:magnesium ion transmembrane transporter activity"/>
    <property type="evidence" value="ECO:0007669"/>
    <property type="project" value="InterPro"/>
</dbReference>
<dbReference type="SUPFAM" id="SSF54631">
    <property type="entry name" value="CBS-domain pair"/>
    <property type="match status" value="1"/>
</dbReference>